<sequence length="143" mass="16993">MSNRQGRRCMRGLLTMWTNVKSLFSRIFSHSSRRRRRSRSSENNVTLVHVSRMSDTEASRDWAVDPMIHVNNRAPPRKRYHHDRSPDTLMQIKIALQEQVVKDIICEEIHKNVIKPEMEMESGERISDREIDDKNTLTKEEEY</sequence>
<dbReference type="EMBL" id="JAPXFL010000009">
    <property type="protein sequence ID" value="KAK9502039.1"/>
    <property type="molecule type" value="Genomic_DNA"/>
</dbReference>
<protein>
    <submittedName>
        <fullName evidence="2">Uncharacterized protein</fullName>
    </submittedName>
</protein>
<evidence type="ECO:0000313" key="2">
    <source>
        <dbReference type="EMBL" id="KAK9502039.1"/>
    </source>
</evidence>
<reference evidence="2 3" key="1">
    <citation type="submission" date="2022-12" db="EMBL/GenBank/DDBJ databases">
        <title>Chromosome-level genome assembly of true bugs.</title>
        <authorList>
            <person name="Ma L."/>
            <person name="Li H."/>
        </authorList>
    </citation>
    <scope>NUCLEOTIDE SEQUENCE [LARGE SCALE GENOMIC DNA]</scope>
    <source>
        <strain evidence="2">Lab_2022b</strain>
    </source>
</reference>
<evidence type="ECO:0000256" key="1">
    <source>
        <dbReference type="SAM" id="MobiDB-lite"/>
    </source>
</evidence>
<dbReference type="AlphaFoldDB" id="A0AAW1CTU1"/>
<dbReference type="Proteomes" id="UP001461498">
    <property type="component" value="Unassembled WGS sequence"/>
</dbReference>
<gene>
    <name evidence="2" type="ORF">O3M35_012646</name>
</gene>
<comment type="caution">
    <text evidence="2">The sequence shown here is derived from an EMBL/GenBank/DDBJ whole genome shotgun (WGS) entry which is preliminary data.</text>
</comment>
<accession>A0AAW1CTU1</accession>
<organism evidence="2 3">
    <name type="scientific">Rhynocoris fuscipes</name>
    <dbReference type="NCBI Taxonomy" id="488301"/>
    <lineage>
        <taxon>Eukaryota</taxon>
        <taxon>Metazoa</taxon>
        <taxon>Ecdysozoa</taxon>
        <taxon>Arthropoda</taxon>
        <taxon>Hexapoda</taxon>
        <taxon>Insecta</taxon>
        <taxon>Pterygota</taxon>
        <taxon>Neoptera</taxon>
        <taxon>Paraneoptera</taxon>
        <taxon>Hemiptera</taxon>
        <taxon>Heteroptera</taxon>
        <taxon>Panheteroptera</taxon>
        <taxon>Cimicomorpha</taxon>
        <taxon>Reduviidae</taxon>
        <taxon>Harpactorinae</taxon>
        <taxon>Harpactorini</taxon>
        <taxon>Rhynocoris</taxon>
    </lineage>
</organism>
<evidence type="ECO:0000313" key="3">
    <source>
        <dbReference type="Proteomes" id="UP001461498"/>
    </source>
</evidence>
<name>A0AAW1CTU1_9HEMI</name>
<feature type="region of interest" description="Disordered" evidence="1">
    <location>
        <begin position="118"/>
        <end position="143"/>
    </location>
</feature>
<keyword evidence="3" id="KW-1185">Reference proteome</keyword>
<proteinExistence type="predicted"/>